<dbReference type="Proteomes" id="UP000178319">
    <property type="component" value="Unassembled WGS sequence"/>
</dbReference>
<evidence type="ECO:0008006" key="3">
    <source>
        <dbReference type="Google" id="ProtNLM"/>
    </source>
</evidence>
<dbReference type="EMBL" id="MHBZ01000017">
    <property type="protein sequence ID" value="OGY11477.1"/>
    <property type="molecule type" value="Genomic_DNA"/>
</dbReference>
<sequence length="122" mass="13522">MFDLTPEINPTEYQEVPPGEVEFLIERLGEQEKRSGAGQLAAIGIGAMLNHLAHCQGHTLDSLAKAAGVHPIWLAMVLHGLILPEEAEQQKSITAFHKLGKALKWVYHLWPVKSWENLLPIG</sequence>
<accession>A0A1G1V840</accession>
<proteinExistence type="predicted"/>
<gene>
    <name evidence="1" type="ORF">A3D26_04610</name>
</gene>
<dbReference type="STRING" id="1797516.A3D26_04610"/>
<name>A0A1G1V840_9BACT</name>
<comment type="caution">
    <text evidence="1">The sequence shown here is derived from an EMBL/GenBank/DDBJ whole genome shotgun (WGS) entry which is preliminary data.</text>
</comment>
<dbReference type="AlphaFoldDB" id="A0A1G1V840"/>
<reference evidence="1 2" key="1">
    <citation type="journal article" date="2016" name="Nat. Commun.">
        <title>Thousands of microbial genomes shed light on interconnected biogeochemical processes in an aquifer system.</title>
        <authorList>
            <person name="Anantharaman K."/>
            <person name="Brown C.T."/>
            <person name="Hug L.A."/>
            <person name="Sharon I."/>
            <person name="Castelle C.J."/>
            <person name="Probst A.J."/>
            <person name="Thomas B.C."/>
            <person name="Singh A."/>
            <person name="Wilkins M.J."/>
            <person name="Karaoz U."/>
            <person name="Brodie E.L."/>
            <person name="Williams K.H."/>
            <person name="Hubbard S.S."/>
            <person name="Banfield J.F."/>
        </authorList>
    </citation>
    <scope>NUCLEOTIDE SEQUENCE [LARGE SCALE GENOMIC DNA]</scope>
</reference>
<protein>
    <recommendedName>
        <fullName evidence="3">HTH cro/C1-type domain-containing protein</fullName>
    </recommendedName>
</protein>
<evidence type="ECO:0000313" key="2">
    <source>
        <dbReference type="Proteomes" id="UP000178319"/>
    </source>
</evidence>
<organism evidence="1 2">
    <name type="scientific">Candidatus Blackburnbacteria bacterium RIFCSPHIGHO2_02_FULL_44_20</name>
    <dbReference type="NCBI Taxonomy" id="1797516"/>
    <lineage>
        <taxon>Bacteria</taxon>
        <taxon>Candidatus Blackburniibacteriota</taxon>
    </lineage>
</organism>
<evidence type="ECO:0000313" key="1">
    <source>
        <dbReference type="EMBL" id="OGY11477.1"/>
    </source>
</evidence>